<dbReference type="Gene3D" id="1.10.287.110">
    <property type="entry name" value="DnaJ domain"/>
    <property type="match status" value="1"/>
</dbReference>
<keyword evidence="3" id="KW-1185">Reference proteome</keyword>
<feature type="domain" description="J" evidence="1">
    <location>
        <begin position="6"/>
        <end position="58"/>
    </location>
</feature>
<dbReference type="AlphaFoldDB" id="A0A6B0SKT1"/>
<dbReference type="PRINTS" id="PR00625">
    <property type="entry name" value="JDOMAIN"/>
</dbReference>
<dbReference type="EMBL" id="WUUU01000246">
    <property type="protein sequence ID" value="MXR22328.1"/>
    <property type="molecule type" value="Genomic_DNA"/>
</dbReference>
<dbReference type="SUPFAM" id="SSF46565">
    <property type="entry name" value="Chaperone J-domain"/>
    <property type="match status" value="1"/>
</dbReference>
<sequence>TVPRREDYRVLDVEPGVDDDELQAAYRRKVRELHPDRGGDEAEFTRVNEAYERLKRDA</sequence>
<accession>A0A6B0SKT1</accession>
<evidence type="ECO:0000313" key="2">
    <source>
        <dbReference type="EMBL" id="MXR22328.1"/>
    </source>
</evidence>
<dbReference type="PANTHER" id="PTHR44240:SF10">
    <property type="entry name" value="J DOMAIN-CONTAINING PROTEIN"/>
    <property type="match status" value="1"/>
</dbReference>
<dbReference type="InterPro" id="IPR052276">
    <property type="entry name" value="Diphthamide-biosynth_chaperone"/>
</dbReference>
<dbReference type="SMART" id="SM00271">
    <property type="entry name" value="DnaJ"/>
    <property type="match status" value="1"/>
</dbReference>
<evidence type="ECO:0000313" key="3">
    <source>
        <dbReference type="Proteomes" id="UP000471521"/>
    </source>
</evidence>
<dbReference type="Pfam" id="PF00226">
    <property type="entry name" value="DnaJ"/>
    <property type="match status" value="1"/>
</dbReference>
<reference evidence="2 3" key="1">
    <citation type="submission" date="2019-12" db="EMBL/GenBank/DDBJ databases">
        <title>Isolation and characterization of three novel carbon monoxide-oxidizing members of Halobacteria from salione crusts and soils.</title>
        <authorList>
            <person name="Myers M.R."/>
            <person name="King G.M."/>
        </authorList>
    </citation>
    <scope>NUCLEOTIDE SEQUENCE [LARGE SCALE GENOMIC DNA]</scope>
    <source>
        <strain evidence="2 3">PCN9</strain>
    </source>
</reference>
<protein>
    <submittedName>
        <fullName evidence="2">DnaJ domain-containing protein</fullName>
    </submittedName>
</protein>
<name>A0A6B0SKT1_9EURY</name>
<gene>
    <name evidence="2" type="ORF">GRX66_17685</name>
</gene>
<evidence type="ECO:0000259" key="1">
    <source>
        <dbReference type="PROSITE" id="PS50076"/>
    </source>
</evidence>
<dbReference type="InterPro" id="IPR036869">
    <property type="entry name" value="J_dom_sf"/>
</dbReference>
<organism evidence="2 3">
    <name type="scientific">Halobacterium bonnevillei</name>
    <dbReference type="NCBI Taxonomy" id="2692200"/>
    <lineage>
        <taxon>Archaea</taxon>
        <taxon>Methanobacteriati</taxon>
        <taxon>Methanobacteriota</taxon>
        <taxon>Stenosarchaea group</taxon>
        <taxon>Halobacteria</taxon>
        <taxon>Halobacteriales</taxon>
        <taxon>Halobacteriaceae</taxon>
        <taxon>Halobacterium</taxon>
    </lineage>
</organism>
<dbReference type="CDD" id="cd06257">
    <property type="entry name" value="DnaJ"/>
    <property type="match status" value="1"/>
</dbReference>
<feature type="non-terminal residue" evidence="2">
    <location>
        <position position="1"/>
    </location>
</feature>
<dbReference type="PANTHER" id="PTHR44240">
    <property type="entry name" value="DNAJ DOMAIN (PROKARYOTIC HEAT SHOCK PROTEIN)-RELATED"/>
    <property type="match status" value="1"/>
</dbReference>
<proteinExistence type="predicted"/>
<dbReference type="InterPro" id="IPR001623">
    <property type="entry name" value="DnaJ_domain"/>
</dbReference>
<dbReference type="PROSITE" id="PS50076">
    <property type="entry name" value="DNAJ_2"/>
    <property type="match status" value="1"/>
</dbReference>
<comment type="caution">
    <text evidence="2">The sequence shown here is derived from an EMBL/GenBank/DDBJ whole genome shotgun (WGS) entry which is preliminary data.</text>
</comment>
<dbReference type="Proteomes" id="UP000471521">
    <property type="component" value="Unassembled WGS sequence"/>
</dbReference>
<dbReference type="OrthoDB" id="10608at2157"/>